<dbReference type="SUPFAM" id="SSF54373">
    <property type="entry name" value="FAD-linked reductases, C-terminal domain"/>
    <property type="match status" value="1"/>
</dbReference>
<keyword evidence="3" id="KW-0285">Flavoprotein</keyword>
<dbReference type="GO" id="GO:0050660">
    <property type="term" value="F:flavin adenine dinucleotide binding"/>
    <property type="evidence" value="ECO:0007669"/>
    <property type="project" value="InterPro"/>
</dbReference>
<dbReference type="Pfam" id="PF05199">
    <property type="entry name" value="GMC_oxred_C"/>
    <property type="match status" value="1"/>
</dbReference>
<dbReference type="GO" id="GO:0016614">
    <property type="term" value="F:oxidoreductase activity, acting on CH-OH group of donors"/>
    <property type="evidence" value="ECO:0007669"/>
    <property type="project" value="InterPro"/>
</dbReference>
<sequence>MPAVGVITYDVTPLQGALANAFLILINALFFHVKFIGHVNQYPEDSSEKLLREDENVFDFIIVGAGAAGCALANRLSEQDQWSVLLIEAGDYPQPSTGVPGLFPTFLDSSTDTWQYTIAKNKQYCQAYKNKQCHILRGKLVGGTSAINNMHYIRGLDDGNKTQMIYECIENHVELDKFNNLDLMCKREIYLEQVFQKSIVRKSMQDAYHSIGFSNNSQKSSIGYGNSYLTIRDGERYHMGRAFLTPLKGRSNFFLAKNTLVEGIVLNDPLDKRAKGVNVTIKNIRLFLQARKELILTAGPINNAKLLLLSGIGPKEYLLKRDIPVMLNMPGVGENLNFHLAVPLFFGLNATQLYEDYTETDLVQDTFDYVVYRSGNFSNVGIHDFVTFMSTDAYPNVPNIAVYHYYFKVGDRMIKTWLEGLQLNQKIVTNILKANEQQTILMFLVTLLRTKSVGQIQLNDTHFHGIPNIVGNFFTDPDGEDFIALTSAISRVANLQDTPPFETIGAQLLDIRVPNCRNYKFCSVHYVKCYVQNMAFPTSDISGSLRRGPECDTSAVVKPDYEVRYIRCLRVCDSSILPNPGLGNTVASDAMMAIDLSEILKKKWIKDYMSPFD</sequence>
<feature type="binding site" evidence="5">
    <location>
        <position position="261"/>
    </location>
    <ligand>
        <name>FAD</name>
        <dbReference type="ChEBI" id="CHEBI:57692"/>
    </ligand>
</feature>
<dbReference type="PIRSF" id="PIRSF000137">
    <property type="entry name" value="Alcohol_oxidase"/>
    <property type="match status" value="1"/>
</dbReference>
<dbReference type="PANTHER" id="PTHR11552">
    <property type="entry name" value="GLUCOSE-METHANOL-CHOLINE GMC OXIDOREDUCTASE"/>
    <property type="match status" value="1"/>
</dbReference>
<dbReference type="EnsemblMetazoa" id="XM_019914294.1">
    <property type="protein sequence ID" value="XP_019769853.1"/>
    <property type="gene ID" value="LOC109544225"/>
</dbReference>
<reference evidence="9" key="1">
    <citation type="journal article" date="2013" name="Genome Biol.">
        <title>Draft genome of the mountain pine beetle, Dendroctonus ponderosae Hopkins, a major forest pest.</title>
        <authorList>
            <person name="Keeling C.I."/>
            <person name="Yuen M.M."/>
            <person name="Liao N.Y."/>
            <person name="Docking T.R."/>
            <person name="Chan S.K."/>
            <person name="Taylor G.A."/>
            <person name="Palmquist D.L."/>
            <person name="Jackman S.D."/>
            <person name="Nguyen A."/>
            <person name="Li M."/>
            <person name="Henderson H."/>
            <person name="Janes J.K."/>
            <person name="Zhao Y."/>
            <person name="Pandoh P."/>
            <person name="Moore R."/>
            <person name="Sperling F.A."/>
            <person name="Huber D.P."/>
            <person name="Birol I."/>
            <person name="Jones S.J."/>
            <person name="Bohlmann J."/>
        </authorList>
    </citation>
    <scope>NUCLEOTIDE SEQUENCE</scope>
</reference>
<evidence type="ECO:0008006" key="10">
    <source>
        <dbReference type="Google" id="ProtNLM"/>
    </source>
</evidence>
<dbReference type="InterPro" id="IPR036188">
    <property type="entry name" value="FAD/NAD-bd_sf"/>
</dbReference>
<evidence type="ECO:0000256" key="5">
    <source>
        <dbReference type="PIRSR" id="PIRSR000137-2"/>
    </source>
</evidence>
<comment type="similarity">
    <text evidence="2">Belongs to the GMC oxidoreductase family.</text>
</comment>
<dbReference type="InterPro" id="IPR012132">
    <property type="entry name" value="GMC_OxRdtase"/>
</dbReference>
<keyword evidence="4 5" id="KW-0274">FAD</keyword>
<feature type="domain" description="Glucose-methanol-choline oxidoreductase C-terminal" evidence="7">
    <location>
        <begin position="451"/>
        <end position="593"/>
    </location>
</feature>
<proteinExistence type="inferred from homology"/>
<comment type="cofactor">
    <cofactor evidence="1 5">
        <name>FAD</name>
        <dbReference type="ChEBI" id="CHEBI:57692"/>
    </cofactor>
</comment>
<dbReference type="KEGG" id="dpa:109544225"/>
<evidence type="ECO:0000259" key="7">
    <source>
        <dbReference type="Pfam" id="PF05199"/>
    </source>
</evidence>
<organism evidence="8 9">
    <name type="scientific">Dendroctonus ponderosae</name>
    <name type="common">Mountain pine beetle</name>
    <dbReference type="NCBI Taxonomy" id="77166"/>
    <lineage>
        <taxon>Eukaryota</taxon>
        <taxon>Metazoa</taxon>
        <taxon>Ecdysozoa</taxon>
        <taxon>Arthropoda</taxon>
        <taxon>Hexapoda</taxon>
        <taxon>Insecta</taxon>
        <taxon>Pterygota</taxon>
        <taxon>Neoptera</taxon>
        <taxon>Endopterygota</taxon>
        <taxon>Coleoptera</taxon>
        <taxon>Polyphaga</taxon>
        <taxon>Cucujiformia</taxon>
        <taxon>Curculionidae</taxon>
        <taxon>Scolytinae</taxon>
        <taxon>Dendroctonus</taxon>
    </lineage>
</organism>
<dbReference type="AlphaFoldDB" id="A0AAR5Q9F1"/>
<evidence type="ECO:0000259" key="6">
    <source>
        <dbReference type="Pfam" id="PF00732"/>
    </source>
</evidence>
<evidence type="ECO:0000313" key="9">
    <source>
        <dbReference type="Proteomes" id="UP000019118"/>
    </source>
</evidence>
<evidence type="ECO:0000313" key="8">
    <source>
        <dbReference type="EnsemblMetazoa" id="XP_019769853.1"/>
    </source>
</evidence>
<protein>
    <recommendedName>
        <fullName evidence="10">Glucose-methanol-choline oxidoreductase N-terminal domain-containing protein</fullName>
    </recommendedName>
</protein>
<evidence type="ECO:0000256" key="4">
    <source>
        <dbReference type="ARBA" id="ARBA00022827"/>
    </source>
</evidence>
<dbReference type="PANTHER" id="PTHR11552:SF147">
    <property type="entry name" value="CHOLINE DEHYDROGENASE, MITOCHONDRIAL"/>
    <property type="match status" value="1"/>
</dbReference>
<name>A0AAR5Q9F1_DENPD</name>
<accession>A0AAR5Q9F1</accession>
<evidence type="ECO:0000256" key="1">
    <source>
        <dbReference type="ARBA" id="ARBA00001974"/>
    </source>
</evidence>
<evidence type="ECO:0000256" key="2">
    <source>
        <dbReference type="ARBA" id="ARBA00010790"/>
    </source>
</evidence>
<dbReference type="Proteomes" id="UP000019118">
    <property type="component" value="Unassembled WGS sequence"/>
</dbReference>
<feature type="domain" description="Glucose-methanol-choline oxidoreductase N-terminal" evidence="6">
    <location>
        <begin position="58"/>
        <end position="340"/>
    </location>
</feature>
<evidence type="ECO:0000256" key="3">
    <source>
        <dbReference type="ARBA" id="ARBA00022630"/>
    </source>
</evidence>
<dbReference type="Gene3D" id="3.50.50.60">
    <property type="entry name" value="FAD/NAD(P)-binding domain"/>
    <property type="match status" value="2"/>
</dbReference>
<dbReference type="GeneID" id="109544225"/>
<dbReference type="SUPFAM" id="SSF51905">
    <property type="entry name" value="FAD/NAD(P)-binding domain"/>
    <property type="match status" value="1"/>
</dbReference>
<dbReference type="InterPro" id="IPR000172">
    <property type="entry name" value="GMC_OxRdtase_N"/>
</dbReference>
<reference evidence="8" key="2">
    <citation type="submission" date="2024-08" db="UniProtKB">
        <authorList>
            <consortium name="EnsemblMetazoa"/>
        </authorList>
    </citation>
    <scope>IDENTIFICATION</scope>
</reference>
<keyword evidence="9" id="KW-1185">Reference proteome</keyword>
<dbReference type="Pfam" id="PF00732">
    <property type="entry name" value="GMC_oxred_N"/>
    <property type="match status" value="1"/>
</dbReference>
<feature type="binding site" evidence="5">
    <location>
        <position position="144"/>
    </location>
    <ligand>
        <name>FAD</name>
        <dbReference type="ChEBI" id="CHEBI:57692"/>
    </ligand>
</feature>
<dbReference type="Gene3D" id="3.30.560.10">
    <property type="entry name" value="Glucose Oxidase, domain 3"/>
    <property type="match status" value="2"/>
</dbReference>
<dbReference type="InterPro" id="IPR007867">
    <property type="entry name" value="GMC_OxRtase_C"/>
</dbReference>